<protein>
    <submittedName>
        <fullName evidence="1">Carboxymuconolactone decarboxylase</fullName>
    </submittedName>
</protein>
<organism evidence="1 2">
    <name type="scientific">Fusarium pseudoanthophilum</name>
    <dbReference type="NCBI Taxonomy" id="48495"/>
    <lineage>
        <taxon>Eukaryota</taxon>
        <taxon>Fungi</taxon>
        <taxon>Dikarya</taxon>
        <taxon>Ascomycota</taxon>
        <taxon>Pezizomycotina</taxon>
        <taxon>Sordariomycetes</taxon>
        <taxon>Hypocreomycetidae</taxon>
        <taxon>Hypocreales</taxon>
        <taxon>Nectriaceae</taxon>
        <taxon>Fusarium</taxon>
        <taxon>Fusarium fujikuroi species complex</taxon>
    </lineage>
</organism>
<name>A0A8H5KEK9_9HYPO</name>
<evidence type="ECO:0000313" key="1">
    <source>
        <dbReference type="EMBL" id="KAF5572850.1"/>
    </source>
</evidence>
<sequence length="240" mass="27169">MSDLVDLFAEFRKAEADRDVVHAKWYLAAAVALAASSAGDRVPDLYHFVVADLPLDQEKIVQRRIKEALLKTSVLMGIPKALQSLVPLYRCMDKDKIDAYGPRTESLGSVEATKAREERAQHHFDMLWTQDAAREHKQFLRENHPDAYLLCTKWSYEYWFSEDAILSLRETQICTTAAIMCVNSPTQALWHTRGIVRVGGTIEEARLTQEMVLRIADRFGARTGDIVAVDDIDFDGKPSI</sequence>
<keyword evidence="2" id="KW-1185">Reference proteome</keyword>
<proteinExistence type="predicted"/>
<dbReference type="InterPro" id="IPR052999">
    <property type="entry name" value="PTS1_Protein"/>
</dbReference>
<dbReference type="PANTHER" id="PTHR28180">
    <property type="entry name" value="CONSERVED MITOCHONDRIAL PROTEIN-RELATED"/>
    <property type="match status" value="1"/>
</dbReference>
<dbReference type="InterPro" id="IPR029032">
    <property type="entry name" value="AhpD-like"/>
</dbReference>
<accession>A0A8H5KEK9</accession>
<dbReference type="PANTHER" id="PTHR28180:SF5">
    <property type="entry name" value="DNA POLYMERASE ALPHA SUBUNIT B"/>
    <property type="match status" value="1"/>
</dbReference>
<dbReference type="SUPFAM" id="SSF69118">
    <property type="entry name" value="AhpD-like"/>
    <property type="match status" value="1"/>
</dbReference>
<dbReference type="EMBL" id="JAAOAR010000865">
    <property type="protein sequence ID" value="KAF5572850.1"/>
    <property type="molecule type" value="Genomic_DNA"/>
</dbReference>
<dbReference type="Gene3D" id="1.20.1290.10">
    <property type="entry name" value="AhpD-like"/>
    <property type="match status" value="1"/>
</dbReference>
<dbReference type="Proteomes" id="UP000544095">
    <property type="component" value="Unassembled WGS sequence"/>
</dbReference>
<comment type="caution">
    <text evidence="1">The sequence shown here is derived from an EMBL/GenBank/DDBJ whole genome shotgun (WGS) entry which is preliminary data.</text>
</comment>
<dbReference type="AlphaFoldDB" id="A0A8H5KEK9"/>
<evidence type="ECO:0000313" key="2">
    <source>
        <dbReference type="Proteomes" id="UP000544095"/>
    </source>
</evidence>
<gene>
    <name evidence="1" type="ORF">FPANT_12772</name>
</gene>
<reference evidence="1 2" key="1">
    <citation type="submission" date="2020-05" db="EMBL/GenBank/DDBJ databases">
        <title>Identification and distribution of gene clusters putatively required for synthesis of sphingolipid metabolism inhibitors in phylogenetically diverse species of the filamentous fungus Fusarium.</title>
        <authorList>
            <person name="Kim H.-S."/>
            <person name="Busman M."/>
            <person name="Brown D.W."/>
            <person name="Divon H."/>
            <person name="Uhlig S."/>
            <person name="Proctor R.H."/>
        </authorList>
    </citation>
    <scope>NUCLEOTIDE SEQUENCE [LARGE SCALE GENOMIC DNA]</scope>
    <source>
        <strain evidence="1 2">NRRL 25211</strain>
    </source>
</reference>